<feature type="coiled-coil region" evidence="1">
    <location>
        <begin position="329"/>
        <end position="374"/>
    </location>
</feature>
<protein>
    <submittedName>
        <fullName evidence="4">P-loop containing nucleoside triphosphate hydrolase protein</fullName>
    </submittedName>
</protein>
<dbReference type="InterPro" id="IPR006073">
    <property type="entry name" value="GTP-bd"/>
</dbReference>
<evidence type="ECO:0000313" key="4">
    <source>
        <dbReference type="EMBL" id="PUU78954.1"/>
    </source>
</evidence>
<evidence type="ECO:0000259" key="3">
    <source>
        <dbReference type="Pfam" id="PF01926"/>
    </source>
</evidence>
<reference evidence="4 5" key="1">
    <citation type="submission" date="2017-04" db="EMBL/GenBank/DDBJ databases">
        <title>Draft genome sequence of Tuber borchii Vittad., a whitish edible truffle.</title>
        <authorList>
            <consortium name="DOE Joint Genome Institute"/>
            <person name="Murat C."/>
            <person name="Kuo A."/>
            <person name="Barry K.W."/>
            <person name="Clum A."/>
            <person name="Dockter R.B."/>
            <person name="Fauchery L."/>
            <person name="Iotti M."/>
            <person name="Kohler A."/>
            <person name="Labutti K."/>
            <person name="Lindquist E.A."/>
            <person name="Lipzen A."/>
            <person name="Ohm R.A."/>
            <person name="Wang M."/>
            <person name="Grigoriev I.V."/>
            <person name="Zambonelli A."/>
            <person name="Martin F.M."/>
        </authorList>
    </citation>
    <scope>NUCLEOTIDE SEQUENCE [LARGE SCALE GENOMIC DNA]</scope>
    <source>
        <strain evidence="4 5">Tbo3840</strain>
    </source>
</reference>
<dbReference type="EMBL" id="NESQ01000103">
    <property type="protein sequence ID" value="PUU78954.1"/>
    <property type="molecule type" value="Genomic_DNA"/>
</dbReference>
<accession>A0A2T6ZU71</accession>
<feature type="domain" description="G" evidence="3">
    <location>
        <begin position="99"/>
        <end position="156"/>
    </location>
</feature>
<dbReference type="SUPFAM" id="SSF52540">
    <property type="entry name" value="P-loop containing nucleoside triphosphate hydrolases"/>
    <property type="match status" value="1"/>
</dbReference>
<sequence>MSIPLTSVVRVLYAAAVLFPQLAATNSMCRLDKAGKRTGSTHIEVLCGTVFDSIALSTVSKRIFKSLSSMESSVADTPPSAWELEDIDYKTLMEDEIVIAVMGVTGAGKSHLIRQVTGLNEIAVGDGLESCTDKITSYRFKHEGLNITLVDTPGFNDTYRTDTDVLLDIATWMEFSYRENFKLSGIIYLHPISAVKMEGSALRNLRMFRKLCGEDALNHVFLATTHWKNVPEELGNKRVKELRENPEFWKGMLSRGAKVAKYLGDRESGLDLIDVLVKMGRVTLGIQHELVNEGKELYETAAGEAVNAELARLQKNHEMALSAVRAEWVQALKDKDDELKEVLSEERQRIEEKLTQVENDRENLRRERRREIREQEDEWHRRVKHMEGVQQKEREEFHQRFNDLQASVRERESGIPWMSVIDLVVKGLVHFMNVGR</sequence>
<gene>
    <name evidence="4" type="ORF">B9Z19DRAFT_1082941</name>
</gene>
<dbReference type="Pfam" id="PF01926">
    <property type="entry name" value="MMR_HSR1"/>
    <property type="match status" value="1"/>
</dbReference>
<dbReference type="GO" id="GO:0016787">
    <property type="term" value="F:hydrolase activity"/>
    <property type="evidence" value="ECO:0007669"/>
    <property type="project" value="UniProtKB-KW"/>
</dbReference>
<name>A0A2T6ZU71_TUBBO</name>
<dbReference type="STRING" id="42251.A0A2T6ZU71"/>
<organism evidence="4 5">
    <name type="scientific">Tuber borchii</name>
    <name type="common">White truffle</name>
    <dbReference type="NCBI Taxonomy" id="42251"/>
    <lineage>
        <taxon>Eukaryota</taxon>
        <taxon>Fungi</taxon>
        <taxon>Dikarya</taxon>
        <taxon>Ascomycota</taxon>
        <taxon>Pezizomycotina</taxon>
        <taxon>Pezizomycetes</taxon>
        <taxon>Pezizales</taxon>
        <taxon>Tuberaceae</taxon>
        <taxon>Tuber</taxon>
    </lineage>
</organism>
<dbReference type="AlphaFoldDB" id="A0A2T6ZU71"/>
<dbReference type="InterPro" id="IPR027417">
    <property type="entry name" value="P-loop_NTPase"/>
</dbReference>
<keyword evidence="4" id="KW-0378">Hydrolase</keyword>
<dbReference type="OrthoDB" id="8954335at2759"/>
<feature type="chain" id="PRO_5015632546" evidence="2">
    <location>
        <begin position="25"/>
        <end position="436"/>
    </location>
</feature>
<evidence type="ECO:0000313" key="5">
    <source>
        <dbReference type="Proteomes" id="UP000244722"/>
    </source>
</evidence>
<evidence type="ECO:0000256" key="1">
    <source>
        <dbReference type="SAM" id="Coils"/>
    </source>
</evidence>
<keyword evidence="5" id="KW-1185">Reference proteome</keyword>
<evidence type="ECO:0000256" key="2">
    <source>
        <dbReference type="SAM" id="SignalP"/>
    </source>
</evidence>
<keyword evidence="2" id="KW-0732">Signal</keyword>
<dbReference type="Proteomes" id="UP000244722">
    <property type="component" value="Unassembled WGS sequence"/>
</dbReference>
<feature type="signal peptide" evidence="2">
    <location>
        <begin position="1"/>
        <end position="24"/>
    </location>
</feature>
<dbReference type="Gene3D" id="3.40.50.300">
    <property type="entry name" value="P-loop containing nucleotide triphosphate hydrolases"/>
    <property type="match status" value="1"/>
</dbReference>
<keyword evidence="1" id="KW-0175">Coiled coil</keyword>
<dbReference type="GO" id="GO:0005525">
    <property type="term" value="F:GTP binding"/>
    <property type="evidence" value="ECO:0007669"/>
    <property type="project" value="InterPro"/>
</dbReference>
<proteinExistence type="predicted"/>
<comment type="caution">
    <text evidence="4">The sequence shown here is derived from an EMBL/GenBank/DDBJ whole genome shotgun (WGS) entry which is preliminary data.</text>
</comment>